<feature type="transmembrane region" description="Helical" evidence="14">
    <location>
        <begin position="268"/>
        <end position="289"/>
    </location>
</feature>
<evidence type="ECO:0000256" key="9">
    <source>
        <dbReference type="ARBA" id="ARBA00023010"/>
    </source>
</evidence>
<dbReference type="InterPro" id="IPR019049">
    <property type="entry name" value="Nucleoporin_prot_Ndc1/Nup"/>
</dbReference>
<feature type="transmembrane region" description="Helical" evidence="14">
    <location>
        <begin position="48"/>
        <end position="74"/>
    </location>
</feature>
<feature type="transmembrane region" description="Helical" evidence="14">
    <location>
        <begin position="205"/>
        <end position="224"/>
    </location>
</feature>
<dbReference type="KEGG" id="ela:UCREL1_8412"/>
<evidence type="ECO:0000256" key="11">
    <source>
        <dbReference type="ARBA" id="ARBA00023136"/>
    </source>
</evidence>
<keyword evidence="10" id="KW-0906">Nuclear pore complex</keyword>
<dbReference type="GO" id="GO:0070762">
    <property type="term" value="C:nuclear pore transmembrane ring"/>
    <property type="evidence" value="ECO:0007669"/>
    <property type="project" value="TreeGrafter"/>
</dbReference>
<evidence type="ECO:0000256" key="2">
    <source>
        <dbReference type="ARBA" id="ARBA00004567"/>
    </source>
</evidence>
<evidence type="ECO:0000256" key="13">
    <source>
        <dbReference type="SAM" id="MobiDB-lite"/>
    </source>
</evidence>
<comment type="subcellular location">
    <subcellularLocation>
        <location evidence="1">Nucleus membrane</location>
        <topology evidence="1">Multi-pass membrane protein</topology>
    </subcellularLocation>
    <subcellularLocation>
        <location evidence="2">Nucleus</location>
        <location evidence="2">Nuclear pore complex</location>
    </subcellularLocation>
</comment>
<evidence type="ECO:0000256" key="10">
    <source>
        <dbReference type="ARBA" id="ARBA00023132"/>
    </source>
</evidence>
<keyword evidence="6" id="KW-0509">mRNA transport</keyword>
<name>M7TD94_EUTLA</name>
<dbReference type="GO" id="GO:0006999">
    <property type="term" value="P:nuclear pore organization"/>
    <property type="evidence" value="ECO:0007669"/>
    <property type="project" value="TreeGrafter"/>
</dbReference>
<dbReference type="HOGENOM" id="CLU_029386_1_0_1"/>
<dbReference type="GO" id="GO:0005816">
    <property type="term" value="C:spindle pole body"/>
    <property type="evidence" value="ECO:0007669"/>
    <property type="project" value="TreeGrafter"/>
</dbReference>
<evidence type="ECO:0000256" key="12">
    <source>
        <dbReference type="ARBA" id="ARBA00023242"/>
    </source>
</evidence>
<evidence type="ECO:0000256" key="7">
    <source>
        <dbReference type="ARBA" id="ARBA00022927"/>
    </source>
</evidence>
<dbReference type="Proteomes" id="UP000012174">
    <property type="component" value="Unassembled WGS sequence"/>
</dbReference>
<keyword evidence="4" id="KW-0813">Transport</keyword>
<keyword evidence="12" id="KW-0539">Nucleus</keyword>
<keyword evidence="9" id="KW-0811">Translocation</keyword>
<gene>
    <name evidence="15" type="ORF">UCREL1_8412</name>
</gene>
<sequence>MPPPVVRRAPYKDFLQPALQRRFASTAGVVLGLAYIESLTLSSWNSLIWSWFPIGLTGLRALTIFACVLPLIVLRIAHSHIGLRTTNSPLETLRRMIWQFQPLETFLTYALSFWLFSQMYLFSIPEESNLGWITYYSGDRPRLNERALFYTVNLVLVGVAEAILHLVNDHDRLELGIVEAKEEGQANPQSELDPWEVWASEAPRVLIQSGLVAIVVSLANYIILYSMLRTSAWGWAMAFFRIFYHNLPKSNIPPSQAPWSIWMLGRSVWAAYLFLILWEISALTFTLQLGKGPFKNNLPLTTESKDPNGSLVNGLKSKKPRIQAFAVLELAYIARDFEDRRKSIFEDIDRKDGPIWSQLYVVCLTIIKSIEQRIDDYGKAPTPPVAPQVGETQPSEPHARAAQAPNPEDVWLSAAPAKRLGASTGKTPAEVLVPGAKRITLAARDQLLTPEQKEILSTDGLNSAFRSLALRVVHLPVLGWLFQQTFSRRLTTVILDTPYGELSVYVNTAFILSELAVCSLTEDKFGNVQRDVPAVIRTFTTVIKKLERFRDELPIHWTDVAQDRTCEDLDVLLNALKVGLGRLIDAFGAYSADLRLSRADMRLAREAAQRRPAQDENDGHPEMQQVN</sequence>
<reference evidence="16" key="1">
    <citation type="journal article" date="2013" name="Genome Announc.">
        <title>Draft genome sequence of the grapevine dieback fungus Eutypa lata UCR-EL1.</title>
        <authorList>
            <person name="Blanco-Ulate B."/>
            <person name="Rolshausen P.E."/>
            <person name="Cantu D."/>
        </authorList>
    </citation>
    <scope>NUCLEOTIDE SEQUENCE [LARGE SCALE GENOMIC DNA]</scope>
    <source>
        <strain evidence="16">UCR-EL1</strain>
    </source>
</reference>
<feature type="region of interest" description="Disordered" evidence="13">
    <location>
        <begin position="378"/>
        <end position="406"/>
    </location>
</feature>
<evidence type="ECO:0000256" key="8">
    <source>
        <dbReference type="ARBA" id="ARBA00022989"/>
    </source>
</evidence>
<keyword evidence="16" id="KW-1185">Reference proteome</keyword>
<proteinExistence type="inferred from homology"/>
<dbReference type="EMBL" id="KB707037">
    <property type="protein sequence ID" value="EMR64625.1"/>
    <property type="molecule type" value="Genomic_DNA"/>
</dbReference>
<evidence type="ECO:0000256" key="14">
    <source>
        <dbReference type="SAM" id="Phobius"/>
    </source>
</evidence>
<keyword evidence="15" id="KW-0261">Viral envelope protein</keyword>
<keyword evidence="8 14" id="KW-1133">Transmembrane helix</keyword>
<evidence type="ECO:0000256" key="1">
    <source>
        <dbReference type="ARBA" id="ARBA00004232"/>
    </source>
</evidence>
<protein>
    <submittedName>
        <fullName evidence="15">Putative nuclear envelope protein</fullName>
    </submittedName>
</protein>
<organism evidence="15 16">
    <name type="scientific">Eutypa lata (strain UCR-EL1)</name>
    <name type="common">Grapevine dieback disease fungus</name>
    <name type="synonym">Eutypa armeniacae</name>
    <dbReference type="NCBI Taxonomy" id="1287681"/>
    <lineage>
        <taxon>Eukaryota</taxon>
        <taxon>Fungi</taxon>
        <taxon>Dikarya</taxon>
        <taxon>Ascomycota</taxon>
        <taxon>Pezizomycotina</taxon>
        <taxon>Sordariomycetes</taxon>
        <taxon>Xylariomycetidae</taxon>
        <taxon>Xylariales</taxon>
        <taxon>Diatrypaceae</taxon>
        <taxon>Eutypa</taxon>
    </lineage>
</organism>
<dbReference type="GO" id="GO:0031965">
    <property type="term" value="C:nuclear membrane"/>
    <property type="evidence" value="ECO:0007669"/>
    <property type="project" value="UniProtKB-SubCell"/>
</dbReference>
<evidence type="ECO:0000256" key="6">
    <source>
        <dbReference type="ARBA" id="ARBA00022816"/>
    </source>
</evidence>
<keyword evidence="15" id="KW-0946">Virion</keyword>
<dbReference type="OMA" id="WQTANLF"/>
<dbReference type="STRING" id="1287681.M7TD94"/>
<dbReference type="PANTHER" id="PTHR13269:SF6">
    <property type="entry name" value="NUCLEOPORIN NDC1"/>
    <property type="match status" value="1"/>
</dbReference>
<evidence type="ECO:0000256" key="4">
    <source>
        <dbReference type="ARBA" id="ARBA00022448"/>
    </source>
</evidence>
<evidence type="ECO:0000313" key="16">
    <source>
        <dbReference type="Proteomes" id="UP000012174"/>
    </source>
</evidence>
<evidence type="ECO:0000256" key="3">
    <source>
        <dbReference type="ARBA" id="ARBA00005760"/>
    </source>
</evidence>
<dbReference type="OrthoDB" id="67850at2759"/>
<keyword evidence="11 14" id="KW-0472">Membrane</keyword>
<comment type="similarity">
    <text evidence="3">Belongs to the NDC1 family.</text>
</comment>
<dbReference type="GO" id="GO:0051028">
    <property type="term" value="P:mRNA transport"/>
    <property type="evidence" value="ECO:0007669"/>
    <property type="project" value="UniProtKB-KW"/>
</dbReference>
<dbReference type="GO" id="GO:0106166">
    <property type="term" value="F:spindle pole body-nuclear membrane anchor activity"/>
    <property type="evidence" value="ECO:0007669"/>
    <property type="project" value="TreeGrafter"/>
</dbReference>
<dbReference type="Pfam" id="PF09531">
    <property type="entry name" value="Ndc1_Nup"/>
    <property type="match status" value="1"/>
</dbReference>
<feature type="region of interest" description="Disordered" evidence="13">
    <location>
        <begin position="606"/>
        <end position="627"/>
    </location>
</feature>
<evidence type="ECO:0000313" key="15">
    <source>
        <dbReference type="EMBL" id="EMR64625.1"/>
    </source>
</evidence>
<accession>M7TD94</accession>
<dbReference type="AlphaFoldDB" id="M7TD94"/>
<keyword evidence="5 14" id="KW-0812">Transmembrane</keyword>
<dbReference type="eggNOG" id="ENOG502S1MG">
    <property type="taxonomic scope" value="Eukaryota"/>
</dbReference>
<dbReference type="GO" id="GO:0015031">
    <property type="term" value="P:protein transport"/>
    <property type="evidence" value="ECO:0007669"/>
    <property type="project" value="UniProtKB-KW"/>
</dbReference>
<dbReference type="GO" id="GO:0070631">
    <property type="term" value="P:spindle pole body localization"/>
    <property type="evidence" value="ECO:0007669"/>
    <property type="project" value="TreeGrafter"/>
</dbReference>
<feature type="compositionally biased region" description="Basic and acidic residues" evidence="13">
    <location>
        <begin position="606"/>
        <end position="621"/>
    </location>
</feature>
<keyword evidence="7" id="KW-0653">Protein transport</keyword>
<feature type="transmembrane region" description="Helical" evidence="14">
    <location>
        <begin position="147"/>
        <end position="167"/>
    </location>
</feature>
<dbReference type="PANTHER" id="PTHR13269">
    <property type="entry name" value="NUCLEOPORIN NDC1"/>
    <property type="match status" value="1"/>
</dbReference>
<evidence type="ECO:0000256" key="5">
    <source>
        <dbReference type="ARBA" id="ARBA00022692"/>
    </source>
</evidence>